<protein>
    <submittedName>
        <fullName evidence="2">Uncharacterized protein</fullName>
    </submittedName>
</protein>
<dbReference type="HOGENOM" id="CLU_1227931_0_0_10"/>
<feature type="transmembrane region" description="Helical" evidence="1">
    <location>
        <begin position="13"/>
        <end position="32"/>
    </location>
</feature>
<dbReference type="EMBL" id="ASSM01000009">
    <property type="protein sequence ID" value="EOS01061.1"/>
    <property type="molecule type" value="Genomic_DNA"/>
</dbReference>
<evidence type="ECO:0000313" key="2">
    <source>
        <dbReference type="EMBL" id="EOS01061.1"/>
    </source>
</evidence>
<organism evidence="2 3">
    <name type="scientific">Bacteroides thetaiotaomicron dnLKV9</name>
    <dbReference type="NCBI Taxonomy" id="1235785"/>
    <lineage>
        <taxon>Bacteria</taxon>
        <taxon>Pseudomonadati</taxon>
        <taxon>Bacteroidota</taxon>
        <taxon>Bacteroidia</taxon>
        <taxon>Bacteroidales</taxon>
        <taxon>Bacteroidaceae</taxon>
        <taxon>Bacteroides</taxon>
    </lineage>
</organism>
<proteinExistence type="predicted"/>
<comment type="caution">
    <text evidence="2">The sequence shown here is derived from an EMBL/GenBank/DDBJ whole genome shotgun (WGS) entry which is preliminary data.</text>
</comment>
<keyword evidence="1" id="KW-0472">Membrane</keyword>
<gene>
    <name evidence="2" type="ORF">C799_02914</name>
</gene>
<accession>R9HB79</accession>
<dbReference type="Proteomes" id="UP000014207">
    <property type="component" value="Unassembled WGS sequence"/>
</dbReference>
<dbReference type="RefSeq" id="WP_016268743.1">
    <property type="nucleotide sequence ID" value="NZ_KE159459.1"/>
</dbReference>
<sequence>MCNFIDKLNKNKWWILGIALCTIVGTFATFYFSGVKPQLVVKVISEETIIDKEPLENFALDKENSFMQKRDSFLLLERLENIKIITLRIENTGRSSISENLYDTKRPLGIGLGMVNIICSPHFITPDNTLKKILEKEIEMYYPNKMFFPKLTLNSGESFDMQILVSGYHALLGINIYALGKIAGQDSIPVLIDKSISHIKVGSSNDPYYYIYDYNFGISDDKPKK</sequence>
<keyword evidence="1" id="KW-0812">Transmembrane</keyword>
<dbReference type="PATRIC" id="fig|1235785.3.peg.2947"/>
<name>R9HB79_BACT4</name>
<reference evidence="2 3" key="1">
    <citation type="submission" date="2013-04" db="EMBL/GenBank/DDBJ databases">
        <title>The Genome Sequence of Bacteroides thetaiotaomicron dnLKV9.</title>
        <authorList>
            <consortium name="The Broad Institute Genomics Platform"/>
            <consortium name="The Broad Institute Genome Sequencing Center for Infectious Disease"/>
            <person name="Earl A."/>
            <person name="Xavier R."/>
            <person name="Kuhn K."/>
            <person name="Stappenbeck T."/>
            <person name="Walker B."/>
            <person name="Young S."/>
            <person name="Zeng Q."/>
            <person name="Gargeya S."/>
            <person name="Fitzgerald M."/>
            <person name="Haas B."/>
            <person name="Abouelleil A."/>
            <person name="Allen A.W."/>
            <person name="Alvarado L."/>
            <person name="Arachchi H.M."/>
            <person name="Berlin A.M."/>
            <person name="Chapman S.B."/>
            <person name="Gainer-Dewar J."/>
            <person name="Goldberg J."/>
            <person name="Griggs A."/>
            <person name="Gujja S."/>
            <person name="Hansen M."/>
            <person name="Howarth C."/>
            <person name="Imamovic A."/>
            <person name="Ireland A."/>
            <person name="Larimer J."/>
            <person name="McCowan C."/>
            <person name="Murphy C."/>
            <person name="Pearson M."/>
            <person name="Poon T.W."/>
            <person name="Priest M."/>
            <person name="Roberts A."/>
            <person name="Saif S."/>
            <person name="Shea T."/>
            <person name="Sisk P."/>
            <person name="Sykes S."/>
            <person name="Wortman J."/>
            <person name="Nusbaum C."/>
            <person name="Birren B."/>
        </authorList>
    </citation>
    <scope>NUCLEOTIDE SEQUENCE [LARGE SCALE GENOMIC DNA]</scope>
    <source>
        <strain evidence="3">dnLKV9</strain>
    </source>
</reference>
<evidence type="ECO:0000313" key="3">
    <source>
        <dbReference type="Proteomes" id="UP000014207"/>
    </source>
</evidence>
<keyword evidence="1" id="KW-1133">Transmembrane helix</keyword>
<evidence type="ECO:0000256" key="1">
    <source>
        <dbReference type="SAM" id="Phobius"/>
    </source>
</evidence>
<dbReference type="AlphaFoldDB" id="R9HB79"/>